<dbReference type="GO" id="GO:0140359">
    <property type="term" value="F:ABC-type transporter activity"/>
    <property type="evidence" value="ECO:0007669"/>
    <property type="project" value="InterPro"/>
</dbReference>
<feature type="transmembrane region" description="Helical" evidence="8">
    <location>
        <begin position="297"/>
        <end position="315"/>
    </location>
</feature>
<feature type="transmembrane region" description="Helical" evidence="8">
    <location>
        <begin position="261"/>
        <end position="285"/>
    </location>
</feature>
<evidence type="ECO:0000256" key="3">
    <source>
        <dbReference type="ARBA" id="ARBA00022448"/>
    </source>
</evidence>
<comment type="similarity">
    <text evidence="2">Belongs to the ABC-2 integral membrane protein family.</text>
</comment>
<keyword evidence="4" id="KW-1003">Cell membrane</keyword>
<dbReference type="PANTHER" id="PTHR30294:SF29">
    <property type="entry name" value="MULTIDRUG ABC TRANSPORTER PERMEASE YBHS-RELATED"/>
    <property type="match status" value="1"/>
</dbReference>
<sequence length="378" mass="41553">MSERFSLARLWAIILKEFIQLRRDRITFAMMLLLPLVQLTIFGFAINGDPKHLPTVVVAHDQSRFSRALIASMANSGYYDLIRTDAGDAEADAMLASGRAQFAVVIPPDFSRKLVRGERPTLLLAADATDPSATGNAIATMQQLAATALAHDLTGPLAGLQPGASPFDLRIQRRYNPEGVTQYNIVPGLMGVILTMTMIMMTALGITREVERGTMENLLATPVRPLEVMVGKIAPYVLIGYVQVAVILLAAQFVFHVPFVGSLPLLLLCVLTFIGANLTVGITISSVARNQTQAMQLTFFFFLPSMLLTGFMFPFRGMPEWAQVVGEVLPLTHFLRLIRGVMLKGNGPEVLWLNVWPLLLFIAVVMGIGLKRFRKTLD</sequence>
<organism evidence="10 11">
    <name type="scientific">Chromobacterium paludis</name>
    <dbReference type="NCBI Taxonomy" id="2605945"/>
    <lineage>
        <taxon>Bacteria</taxon>
        <taxon>Pseudomonadati</taxon>
        <taxon>Pseudomonadota</taxon>
        <taxon>Betaproteobacteria</taxon>
        <taxon>Neisseriales</taxon>
        <taxon>Chromobacteriaceae</taxon>
        <taxon>Chromobacterium</taxon>
    </lineage>
</organism>
<keyword evidence="5 8" id="KW-0812">Transmembrane</keyword>
<keyword evidence="7 8" id="KW-0472">Membrane</keyword>
<dbReference type="AlphaFoldDB" id="A0A5C1DI35"/>
<evidence type="ECO:0000256" key="4">
    <source>
        <dbReference type="ARBA" id="ARBA00022475"/>
    </source>
</evidence>
<feature type="transmembrane region" description="Helical" evidence="8">
    <location>
        <begin position="233"/>
        <end position="255"/>
    </location>
</feature>
<dbReference type="Pfam" id="PF12698">
    <property type="entry name" value="ABC2_membrane_3"/>
    <property type="match status" value="1"/>
</dbReference>
<evidence type="ECO:0000256" key="6">
    <source>
        <dbReference type="ARBA" id="ARBA00022989"/>
    </source>
</evidence>
<protein>
    <submittedName>
        <fullName evidence="10">ABC transporter permease</fullName>
    </submittedName>
</protein>
<reference evidence="10 11" key="1">
    <citation type="submission" date="2019-08" db="EMBL/GenBank/DDBJ databases">
        <title>Chromobacterium paludis, a novel bacterium isolated from a Maryland marsh pond.</title>
        <authorList>
            <person name="Blackburn M.B."/>
            <person name="Gundersen-Rindal D.E."/>
        </authorList>
    </citation>
    <scope>NUCLEOTIDE SEQUENCE [LARGE SCALE GENOMIC DNA]</scope>
    <source>
        <strain evidence="11">IIBBL 257-1</strain>
    </source>
</reference>
<dbReference type="Proteomes" id="UP000322079">
    <property type="component" value="Chromosome"/>
</dbReference>
<dbReference type="InterPro" id="IPR051449">
    <property type="entry name" value="ABC-2_transporter_component"/>
</dbReference>
<feature type="transmembrane region" description="Helical" evidence="8">
    <location>
        <begin position="26"/>
        <end position="46"/>
    </location>
</feature>
<dbReference type="GO" id="GO:0005886">
    <property type="term" value="C:plasma membrane"/>
    <property type="evidence" value="ECO:0007669"/>
    <property type="project" value="UniProtKB-SubCell"/>
</dbReference>
<evidence type="ECO:0000256" key="5">
    <source>
        <dbReference type="ARBA" id="ARBA00022692"/>
    </source>
</evidence>
<dbReference type="InterPro" id="IPR047817">
    <property type="entry name" value="ABC2_TM_bact-type"/>
</dbReference>
<accession>A0A5C1DI35</accession>
<name>A0A5C1DI35_9NEIS</name>
<evidence type="ECO:0000259" key="9">
    <source>
        <dbReference type="PROSITE" id="PS51012"/>
    </source>
</evidence>
<dbReference type="PANTHER" id="PTHR30294">
    <property type="entry name" value="MEMBRANE COMPONENT OF ABC TRANSPORTER YHHJ-RELATED"/>
    <property type="match status" value="1"/>
</dbReference>
<dbReference type="PROSITE" id="PS51012">
    <property type="entry name" value="ABC_TM2"/>
    <property type="match status" value="1"/>
</dbReference>
<proteinExistence type="inferred from homology"/>
<dbReference type="RefSeq" id="WP_149296038.1">
    <property type="nucleotide sequence ID" value="NZ_CP043473.1"/>
</dbReference>
<feature type="domain" description="ABC transmembrane type-2" evidence="9">
    <location>
        <begin position="147"/>
        <end position="376"/>
    </location>
</feature>
<feature type="transmembrane region" description="Helical" evidence="8">
    <location>
        <begin position="350"/>
        <end position="370"/>
    </location>
</feature>
<dbReference type="KEGG" id="chrm:FYK34_08895"/>
<keyword evidence="6 8" id="KW-1133">Transmembrane helix</keyword>
<evidence type="ECO:0000313" key="11">
    <source>
        <dbReference type="Proteomes" id="UP000322079"/>
    </source>
</evidence>
<evidence type="ECO:0000256" key="7">
    <source>
        <dbReference type="ARBA" id="ARBA00023136"/>
    </source>
</evidence>
<dbReference type="Gene3D" id="3.40.1710.10">
    <property type="entry name" value="abc type-2 transporter like domain"/>
    <property type="match status" value="1"/>
</dbReference>
<dbReference type="EMBL" id="CP043473">
    <property type="protein sequence ID" value="QEL55677.1"/>
    <property type="molecule type" value="Genomic_DNA"/>
</dbReference>
<keyword evidence="3" id="KW-0813">Transport</keyword>
<gene>
    <name evidence="10" type="ORF">FYK34_08895</name>
</gene>
<comment type="subcellular location">
    <subcellularLocation>
        <location evidence="1">Cell membrane</location>
        <topology evidence="1">Multi-pass membrane protein</topology>
    </subcellularLocation>
</comment>
<keyword evidence="11" id="KW-1185">Reference proteome</keyword>
<evidence type="ECO:0000256" key="2">
    <source>
        <dbReference type="ARBA" id="ARBA00007783"/>
    </source>
</evidence>
<evidence type="ECO:0000313" key="10">
    <source>
        <dbReference type="EMBL" id="QEL55677.1"/>
    </source>
</evidence>
<feature type="transmembrane region" description="Helical" evidence="8">
    <location>
        <begin position="185"/>
        <end position="206"/>
    </location>
</feature>
<evidence type="ECO:0000256" key="8">
    <source>
        <dbReference type="SAM" id="Phobius"/>
    </source>
</evidence>
<dbReference type="InterPro" id="IPR013525">
    <property type="entry name" value="ABC2_TM"/>
</dbReference>
<evidence type="ECO:0000256" key="1">
    <source>
        <dbReference type="ARBA" id="ARBA00004651"/>
    </source>
</evidence>